<evidence type="ECO:0000256" key="3">
    <source>
        <dbReference type="ARBA" id="ARBA00022801"/>
    </source>
</evidence>
<evidence type="ECO:0000256" key="6">
    <source>
        <dbReference type="RuleBase" id="RU003435"/>
    </source>
</evidence>
<comment type="similarity">
    <text evidence="6">Belongs to the peptidase M3 family.</text>
</comment>
<evidence type="ECO:0000313" key="10">
    <source>
        <dbReference type="Proteomes" id="UP000018211"/>
    </source>
</evidence>
<dbReference type="PANTHER" id="PTHR34217:SF1">
    <property type="entry name" value="CARBOXYPEPTIDASE 1"/>
    <property type="match status" value="1"/>
</dbReference>
<dbReference type="GO" id="GO:0006508">
    <property type="term" value="P:proteolysis"/>
    <property type="evidence" value="ECO:0007669"/>
    <property type="project" value="UniProtKB-KW"/>
</dbReference>
<dbReference type="Pfam" id="PF08439">
    <property type="entry name" value="Peptidase_M3_N"/>
    <property type="match status" value="1"/>
</dbReference>
<dbReference type="InterPro" id="IPR011977">
    <property type="entry name" value="Pept_M3B_clade3"/>
</dbReference>
<sequence length="602" mass="68127">MTAPSWDLSVAYQSINDAKIEKDIHTVEQGIDQLNYHSKQGLGEGDKLVVSLQKAIQTYENIRKILRTVGNFASCCASVDSTHAKAKQLYGRAVKLDANLQQAYSPYLDKLATSEQSVVDAVLASEVSDVQAQKFAIRLLREKASERLSVEQEQLLSALEVDGKLAWGRMYDNLTGTLKVDVDYGNGESETLAYSQASSELFSGNVDKHEPTWRAIQTAMETHRESFASILNALAGWRHTEAEKRGISNFLSPSLFDSRISEDTLDALIESARDNKELSQKAARLMAIVRGGETLTPWNMHAAMPSLTNGKTKVYEFDEAIQIIKDAFASVSSEMAEFVDIMVKNGWIDAAPQPNKRQGAYCTKLPSSRTPLVFMTWNGSQKDLITLAHELGHAFHNWVMTDMPLAETYYPMTLAETASVFAENIVRDALLEKAESDLDKLEMLWEELFACVAFMLNIPVRFEFEREFYAKRKESELTADELCELMDTTWKDWYGSVMPESDTYFWASKLHFSIPEVNFYNYPYLFGYLFSKGVYAQREIKGESFYPDYVELLRDTGRMKAEEVVLKHLGMNLEEKAFWQQSIDQVGQKISEFEALLAKINS</sequence>
<evidence type="ECO:0000256" key="2">
    <source>
        <dbReference type="ARBA" id="ARBA00022723"/>
    </source>
</evidence>
<feature type="domain" description="Peptidase M3A/M3B catalytic" evidence="7">
    <location>
        <begin position="212"/>
        <end position="583"/>
    </location>
</feature>
<dbReference type="InterPro" id="IPR013647">
    <property type="entry name" value="OligopepF_N_dom"/>
</dbReference>
<dbReference type="Gene3D" id="1.10.1370.20">
    <property type="entry name" value="Oligoendopeptidase f, C-terminal domain"/>
    <property type="match status" value="1"/>
</dbReference>
<evidence type="ECO:0000256" key="1">
    <source>
        <dbReference type="ARBA" id="ARBA00022670"/>
    </source>
</evidence>
<evidence type="ECO:0000313" key="9">
    <source>
        <dbReference type="EMBL" id="CCO44590.1"/>
    </source>
</evidence>
<evidence type="ECO:0000256" key="4">
    <source>
        <dbReference type="ARBA" id="ARBA00022833"/>
    </source>
</evidence>
<proteinExistence type="inferred from homology"/>
<comment type="cofactor">
    <cofactor evidence="6">
        <name>Zn(2+)</name>
        <dbReference type="ChEBI" id="CHEBI:29105"/>
    </cofactor>
    <text evidence="6">Binds 1 zinc ion.</text>
</comment>
<dbReference type="AlphaFoldDB" id="A0AAV2VJP4"/>
<dbReference type="GO" id="GO:0004222">
    <property type="term" value="F:metalloendopeptidase activity"/>
    <property type="evidence" value="ECO:0007669"/>
    <property type="project" value="InterPro"/>
</dbReference>
<dbReference type="Proteomes" id="UP000018211">
    <property type="component" value="Unassembled WGS sequence"/>
</dbReference>
<evidence type="ECO:0000259" key="7">
    <source>
        <dbReference type="Pfam" id="PF01432"/>
    </source>
</evidence>
<dbReference type="EMBL" id="CAOF01000020">
    <property type="protein sequence ID" value="CCO44590.1"/>
    <property type="molecule type" value="Genomic_DNA"/>
</dbReference>
<dbReference type="GO" id="GO:0046872">
    <property type="term" value="F:metal ion binding"/>
    <property type="evidence" value="ECO:0007669"/>
    <property type="project" value="UniProtKB-UniRule"/>
</dbReference>
<dbReference type="InterPro" id="IPR042088">
    <property type="entry name" value="OligoPept_F_C"/>
</dbReference>
<dbReference type="CDD" id="cd09607">
    <property type="entry name" value="M3B_PepF"/>
    <property type="match status" value="1"/>
</dbReference>
<keyword evidence="1 6" id="KW-0645">Protease</keyword>
<keyword evidence="5 6" id="KW-0482">Metalloprotease</keyword>
<comment type="caution">
    <text evidence="9">The sequence shown here is derived from an EMBL/GenBank/DDBJ whole genome shotgun (WGS) entry which is preliminary data.</text>
</comment>
<evidence type="ECO:0000256" key="5">
    <source>
        <dbReference type="ARBA" id="ARBA00023049"/>
    </source>
</evidence>
<gene>
    <name evidence="9" type="ORF">VIBNISOn1_1160098</name>
</gene>
<dbReference type="NCBIfam" id="TIGR02290">
    <property type="entry name" value="M3_fam_3"/>
    <property type="match status" value="1"/>
</dbReference>
<keyword evidence="2 6" id="KW-0479">Metal-binding</keyword>
<dbReference type="PANTHER" id="PTHR34217">
    <property type="entry name" value="METAL-DEPENDENT CARBOXYPEPTIDASE"/>
    <property type="match status" value="1"/>
</dbReference>
<dbReference type="InterPro" id="IPR034006">
    <property type="entry name" value="M3B_PepF_2"/>
</dbReference>
<organism evidence="9 10">
    <name type="scientific">Vibrio nigripulchritudo SOn1</name>
    <dbReference type="NCBI Taxonomy" id="1238450"/>
    <lineage>
        <taxon>Bacteria</taxon>
        <taxon>Pseudomonadati</taxon>
        <taxon>Pseudomonadota</taxon>
        <taxon>Gammaproteobacteria</taxon>
        <taxon>Vibrionales</taxon>
        <taxon>Vibrionaceae</taxon>
        <taxon>Vibrio</taxon>
    </lineage>
</organism>
<reference evidence="9 10" key="1">
    <citation type="journal article" date="2013" name="ISME J.">
        <title>Comparative genomics of pathogenic lineages of Vibrio nigripulchritudo identifies virulence-associated traits.</title>
        <authorList>
            <person name="Goudenege D."/>
            <person name="Labreuche Y."/>
            <person name="Krin E."/>
            <person name="Ansquer D."/>
            <person name="Mangenot S."/>
            <person name="Calteau A."/>
            <person name="Medigue C."/>
            <person name="Mazel D."/>
            <person name="Polz M.F."/>
            <person name="Le Roux F."/>
        </authorList>
    </citation>
    <scope>NUCLEOTIDE SEQUENCE [LARGE SCALE GENOMIC DNA]</scope>
    <source>
        <strain evidence="9 10">SOn1</strain>
    </source>
</reference>
<accession>A0AAV2VJP4</accession>
<keyword evidence="4 6" id="KW-0862">Zinc</keyword>
<dbReference type="RefSeq" id="WP_022610392.1">
    <property type="nucleotide sequence ID" value="NZ_LK391965.1"/>
</dbReference>
<protein>
    <submittedName>
        <fullName evidence="9">Peptidase M3B,oligoendopeptidase-related clade 3</fullName>
    </submittedName>
</protein>
<dbReference type="InterPro" id="IPR001567">
    <property type="entry name" value="Pept_M3A_M3B_dom"/>
</dbReference>
<dbReference type="Pfam" id="PF01432">
    <property type="entry name" value="Peptidase_M3"/>
    <property type="match status" value="1"/>
</dbReference>
<keyword evidence="3 6" id="KW-0378">Hydrolase</keyword>
<dbReference type="InterPro" id="IPR001333">
    <property type="entry name" value="Peptidase_M32_Taq"/>
</dbReference>
<evidence type="ECO:0000259" key="8">
    <source>
        <dbReference type="Pfam" id="PF08439"/>
    </source>
</evidence>
<dbReference type="Gene3D" id="1.20.140.70">
    <property type="entry name" value="Oligopeptidase f, N-terminal domain"/>
    <property type="match status" value="1"/>
</dbReference>
<dbReference type="GO" id="GO:0004181">
    <property type="term" value="F:metallocarboxypeptidase activity"/>
    <property type="evidence" value="ECO:0007669"/>
    <property type="project" value="InterPro"/>
</dbReference>
<dbReference type="SUPFAM" id="SSF55486">
    <property type="entry name" value="Metalloproteases ('zincins'), catalytic domain"/>
    <property type="match status" value="1"/>
</dbReference>
<name>A0AAV2VJP4_9VIBR</name>
<feature type="domain" description="Oligopeptidase F N-terminal" evidence="8">
    <location>
        <begin position="127"/>
        <end position="179"/>
    </location>
</feature>